<name>A0A235F414_9RHOO</name>
<gene>
    <name evidence="1" type="ORF">CGK74_04305</name>
</gene>
<comment type="caution">
    <text evidence="1">The sequence shown here is derived from an EMBL/GenBank/DDBJ whole genome shotgun (WGS) entry which is preliminary data.</text>
</comment>
<protein>
    <submittedName>
        <fullName evidence="1">Uncharacterized protein</fullName>
    </submittedName>
</protein>
<sequence length="128" mass="14629">MNLDELVANYIKLRDKKSQLRKQYDEKVVKIDAVMDKMEAIILKTFQNSGIDSAHTNAGTAYLSIRTSAYVTNREDFFTWVLDDTENRISFFADRVNKAMVEEFKAANGNLPPGVTYRSEVTVGVRRI</sequence>
<dbReference type="EMBL" id="NOIH01000003">
    <property type="protein sequence ID" value="OYD55415.1"/>
    <property type="molecule type" value="Genomic_DNA"/>
</dbReference>
<organism evidence="1 2">
    <name type="scientific">Thauera propionica</name>
    <dbReference type="NCBI Taxonomy" id="2019431"/>
    <lineage>
        <taxon>Bacteria</taxon>
        <taxon>Pseudomonadati</taxon>
        <taxon>Pseudomonadota</taxon>
        <taxon>Betaproteobacteria</taxon>
        <taxon>Rhodocyclales</taxon>
        <taxon>Zoogloeaceae</taxon>
        <taxon>Thauera</taxon>
    </lineage>
</organism>
<dbReference type="Proteomes" id="UP000215181">
    <property type="component" value="Unassembled WGS sequence"/>
</dbReference>
<reference evidence="1 2" key="1">
    <citation type="submission" date="2017-07" db="EMBL/GenBank/DDBJ databases">
        <title>Thauera sp. KNDSS-Mac4 genome sequence and assembly.</title>
        <authorList>
            <person name="Mayilraj S."/>
        </authorList>
    </citation>
    <scope>NUCLEOTIDE SEQUENCE [LARGE SCALE GENOMIC DNA]</scope>
    <source>
        <strain evidence="1 2">KNDSS-Mac4</strain>
    </source>
</reference>
<keyword evidence="2" id="KW-1185">Reference proteome</keyword>
<evidence type="ECO:0000313" key="2">
    <source>
        <dbReference type="Proteomes" id="UP000215181"/>
    </source>
</evidence>
<evidence type="ECO:0000313" key="1">
    <source>
        <dbReference type="EMBL" id="OYD55415.1"/>
    </source>
</evidence>
<dbReference type="AlphaFoldDB" id="A0A235F414"/>
<accession>A0A235F414</accession>
<proteinExistence type="predicted"/>